<sequence length="378" mass="37692">MDRDEQRIRSAAAPAAASDRSYVDWGAILAGTVIAVALSAVFTAFGAAVGLGSISAQPGEGLGFGSVILAGLFIVVTMVLAYMAGGYIAGRMRRRVDGASPEESAARDGIHGLAVWGVGTIIGSIMLASVVSGTLNAAGSAASTAVEAAGSAVGGVAQGAGAVAGGVVQGAGQLVGGAAQALGGAAAGAGAASAAGGEGGGDLLSGLPNPVDYVTDNLLRSQAAAPDQFSNENIRSEIGNILANVIRTGEITDQDRAYLESAIAARTNLSQPEVTARIDQAVTSAQQLRSDAERAVEEARAEAQRLRDEAAAQAEQLKQQAIEAAETARRAGVLSAFALAASALIAAAAAFIGAQKGGRARDEGRIWGGLTHRPLRPR</sequence>
<evidence type="ECO:0000313" key="4">
    <source>
        <dbReference type="Proteomes" id="UP000199555"/>
    </source>
</evidence>
<keyword evidence="2" id="KW-0472">Membrane</keyword>
<keyword evidence="4" id="KW-1185">Reference proteome</keyword>
<keyword evidence="2" id="KW-0812">Transmembrane</keyword>
<evidence type="ECO:0000256" key="2">
    <source>
        <dbReference type="SAM" id="Phobius"/>
    </source>
</evidence>
<dbReference type="AlphaFoldDB" id="A0A1G9ENA4"/>
<feature type="coiled-coil region" evidence="1">
    <location>
        <begin position="278"/>
        <end position="331"/>
    </location>
</feature>
<evidence type="ECO:0000313" key="3">
    <source>
        <dbReference type="EMBL" id="SDK77599.1"/>
    </source>
</evidence>
<dbReference type="OrthoDB" id="7032238at2"/>
<feature type="transmembrane region" description="Helical" evidence="2">
    <location>
        <begin position="27"/>
        <end position="51"/>
    </location>
</feature>
<keyword evidence="1" id="KW-0175">Coiled coil</keyword>
<feature type="transmembrane region" description="Helical" evidence="2">
    <location>
        <begin position="110"/>
        <end position="131"/>
    </location>
</feature>
<feature type="transmembrane region" description="Helical" evidence="2">
    <location>
        <begin position="331"/>
        <end position="352"/>
    </location>
</feature>
<dbReference type="Proteomes" id="UP000199555">
    <property type="component" value="Unassembled WGS sequence"/>
</dbReference>
<dbReference type="EMBL" id="FNGE01000003">
    <property type="protein sequence ID" value="SDK77599.1"/>
    <property type="molecule type" value="Genomic_DNA"/>
</dbReference>
<accession>A0A1G9ENA4</accession>
<evidence type="ECO:0000256" key="1">
    <source>
        <dbReference type="SAM" id="Coils"/>
    </source>
</evidence>
<protein>
    <recommendedName>
        <fullName evidence="5">ATP synthase F0 subunit B</fullName>
    </recommendedName>
</protein>
<evidence type="ECO:0008006" key="5">
    <source>
        <dbReference type="Google" id="ProtNLM"/>
    </source>
</evidence>
<reference evidence="4" key="1">
    <citation type="submission" date="2016-10" db="EMBL/GenBank/DDBJ databases">
        <authorList>
            <person name="Varghese N."/>
            <person name="Submissions S."/>
        </authorList>
    </citation>
    <scope>NUCLEOTIDE SEQUENCE [LARGE SCALE GENOMIC DNA]</scope>
    <source>
        <strain evidence="4">CGMCC 1.7655</strain>
    </source>
</reference>
<dbReference type="RefSeq" id="WP_090753219.1">
    <property type="nucleotide sequence ID" value="NZ_FNGE01000003.1"/>
</dbReference>
<proteinExistence type="predicted"/>
<organism evidence="3 4">
    <name type="scientific">Paracoccus chinensis</name>
    <dbReference type="NCBI Taxonomy" id="525640"/>
    <lineage>
        <taxon>Bacteria</taxon>
        <taxon>Pseudomonadati</taxon>
        <taxon>Pseudomonadota</taxon>
        <taxon>Alphaproteobacteria</taxon>
        <taxon>Rhodobacterales</taxon>
        <taxon>Paracoccaceae</taxon>
        <taxon>Paracoccus</taxon>
    </lineage>
</organism>
<feature type="transmembrane region" description="Helical" evidence="2">
    <location>
        <begin position="63"/>
        <end position="89"/>
    </location>
</feature>
<dbReference type="CDD" id="cd06503">
    <property type="entry name" value="ATP-synt_Fo_b"/>
    <property type="match status" value="1"/>
</dbReference>
<name>A0A1G9ENA4_9RHOB</name>
<dbReference type="STRING" id="525640.SAMN04487971_10356"/>
<gene>
    <name evidence="3" type="ORF">SAMN04487971_10356</name>
</gene>
<keyword evidence="2" id="KW-1133">Transmembrane helix</keyword>